<dbReference type="GeneID" id="66118605"/>
<reference evidence="2" key="1">
    <citation type="submission" date="2021-03" db="EMBL/GenBank/DDBJ databases">
        <authorList>
            <person name="Palmer J.M."/>
        </authorList>
    </citation>
    <scope>NUCLEOTIDE SEQUENCE</scope>
    <source>
        <strain evidence="2">ARV_011</strain>
    </source>
</reference>
<keyword evidence="3" id="KW-1185">Reference proteome</keyword>
<name>A0A9P7VA43_9ASCO</name>
<comment type="caution">
    <text evidence="2">The sequence shown here is derived from an EMBL/GenBank/DDBJ whole genome shotgun (WGS) entry which is preliminary data.</text>
</comment>
<protein>
    <submittedName>
        <fullName evidence="2">Uncharacterized protein</fullName>
    </submittedName>
</protein>
<feature type="compositionally biased region" description="Polar residues" evidence="1">
    <location>
        <begin position="301"/>
        <end position="310"/>
    </location>
</feature>
<evidence type="ECO:0000313" key="2">
    <source>
        <dbReference type="EMBL" id="KAG7194028.1"/>
    </source>
</evidence>
<feature type="compositionally biased region" description="Low complexity" evidence="1">
    <location>
        <begin position="267"/>
        <end position="285"/>
    </location>
</feature>
<gene>
    <name evidence="2" type="ORF">KQ657_005231</name>
</gene>
<feature type="compositionally biased region" description="Pro residues" evidence="1">
    <location>
        <begin position="313"/>
        <end position="324"/>
    </location>
</feature>
<organism evidence="2 3">
    <name type="scientific">Scheffersomyces spartinae</name>
    <dbReference type="NCBI Taxonomy" id="45513"/>
    <lineage>
        <taxon>Eukaryota</taxon>
        <taxon>Fungi</taxon>
        <taxon>Dikarya</taxon>
        <taxon>Ascomycota</taxon>
        <taxon>Saccharomycotina</taxon>
        <taxon>Pichiomycetes</taxon>
        <taxon>Debaryomycetaceae</taxon>
        <taxon>Scheffersomyces</taxon>
    </lineage>
</organism>
<sequence length="557" mass="61532">MASTPLPTICQLPPPDLVLAYSIKLNNSIISHLKASKDSNYAPKLVVKQGKFFLRVSPDTVYPLTRVPENLTVDVYDLQEGKEPKFNGRIESRLTVNTECAPPLQYSSKKLVINYGTDDKPTILQKVLVFMSLGPCSLETLINHTHLKENDPLIQQYLQRYDPNDQFTKDDVFPFTPHDISNTFICKDRAYKEIRVYNTSPASILTPSQRSLIINNINRALTRLGFLDTHPLRNKLTSATAVLSTSTPNSPANTNIAVGGGGLSSSTPVTKQNTTTTTTTTNVTQSVLKLRKEVSPKKKQVTSSTASSLIPASIPPRPVTPKPGTPLASRKRIRTISSASSSSSSEDERVKRVRADHHHLNSTIPITSTASSITSPSSLDDDVNVSLIGLDEKKPNYYETILDRFHKTYTQYQALYTQLEHAIPPNGVAGSTPTTASMLSPETKRKLARLFEWHNSLTLWKRMLWDHQRDKQKSKDIMNLTKHKKSASLSAIQQNNNNNNNNNSSSALPSSLPVPVPNGLSSIRASYNSVKAHSASPGLPPTTIKQTRLTPKMSLDY</sequence>
<accession>A0A9P7VA43</accession>
<dbReference type="Proteomes" id="UP000790833">
    <property type="component" value="Unassembled WGS sequence"/>
</dbReference>
<dbReference type="OrthoDB" id="2587563at2759"/>
<feature type="compositionally biased region" description="Low complexity" evidence="1">
    <location>
        <begin position="335"/>
        <end position="344"/>
    </location>
</feature>
<dbReference type="RefSeq" id="XP_043049575.1">
    <property type="nucleotide sequence ID" value="XM_043195870.1"/>
</dbReference>
<proteinExistence type="predicted"/>
<dbReference type="EMBL" id="JAHMUF010000009">
    <property type="protein sequence ID" value="KAG7194028.1"/>
    <property type="molecule type" value="Genomic_DNA"/>
</dbReference>
<evidence type="ECO:0000313" key="3">
    <source>
        <dbReference type="Proteomes" id="UP000790833"/>
    </source>
</evidence>
<feature type="region of interest" description="Disordered" evidence="1">
    <location>
        <begin position="493"/>
        <end position="513"/>
    </location>
</feature>
<feature type="region of interest" description="Disordered" evidence="1">
    <location>
        <begin position="532"/>
        <end position="557"/>
    </location>
</feature>
<feature type="compositionally biased region" description="Low complexity" evidence="1">
    <location>
        <begin position="362"/>
        <end position="377"/>
    </location>
</feature>
<dbReference type="AlphaFoldDB" id="A0A9P7VA43"/>
<feature type="region of interest" description="Disordered" evidence="1">
    <location>
        <begin position="243"/>
        <end position="377"/>
    </location>
</feature>
<evidence type="ECO:0000256" key="1">
    <source>
        <dbReference type="SAM" id="MobiDB-lite"/>
    </source>
</evidence>